<evidence type="ECO:0000256" key="1">
    <source>
        <dbReference type="ARBA" id="ARBA00010986"/>
    </source>
</evidence>
<dbReference type="InterPro" id="IPR052172">
    <property type="entry name" value="UxaA_altronate/galactarate_dh"/>
</dbReference>
<comment type="caution">
    <text evidence="4">The sequence shown here is derived from an EMBL/GenBank/DDBJ whole genome shotgun (WGS) entry which is preliminary data.</text>
</comment>
<dbReference type="GO" id="GO:0019698">
    <property type="term" value="P:D-galacturonate catabolic process"/>
    <property type="evidence" value="ECO:0007669"/>
    <property type="project" value="TreeGrafter"/>
</dbReference>
<name>A0A967AXQ0_9FLAO</name>
<accession>A0A967AXQ0</accession>
<dbReference type="Pfam" id="PF08666">
    <property type="entry name" value="SAF"/>
    <property type="match status" value="1"/>
</dbReference>
<sequence>MPTPFLQIHPKDNVLVALVDLPKGAHIHYGTLDFPLIQNIKAKHKFAIRPFSKGDEIVMYGVLVGKATRPIAQGESLSTLNTTHAASEYQIGADKPSWKAPDVTFWKDRTFEGYHRANGRVGTANHWLVIPLVFCENRNIEVLKSALLKSLGYHTTTDFMVDTESLVNSYKTGASTEDILSTDIIRTPEDIKQKRIFPNVDGIKFLNHDGGCGGTRQDSKTLCSLLAGYITHPNTAGATILSLGCQNAQYKMLEEAITERDPHFSKPLHVLEQQKSKNERHFIEEAVKKTFLGLIEADKVARRPAALSHLVLGLECGGSDGFSGISANPVLGATADLLIALGGTAMLSEFPELNGVEQELINRCETDTDAEKFANLMQSYSNRALAVGAGFDNNPSPGNIKDGLITDAMKSAGAAKKGGTSPITDVLDYAEPVSKKGLNLLCTPGNDVESTTGLAGSGATIICFTTGLGTPTGNPLAPVIKISSNNDLSRRMADIIDFNTGDIITGSASVEEKAADLLEYIIQVASGKSIPAAVRLGQDDFIPWKRGISL</sequence>
<reference evidence="4" key="2">
    <citation type="submission" date="2020-03" db="EMBL/GenBank/DDBJ databases">
        <title>Flavobacteriaceae bacterium strain TP-CH-4, a member of the family Flavobacteriaceae isolated from a deep-sea seamount.</title>
        <authorList>
            <person name="Zhang D.-C."/>
        </authorList>
    </citation>
    <scope>NUCLEOTIDE SEQUENCE</scope>
    <source>
        <strain evidence="4">TP-CH-4</strain>
    </source>
</reference>
<reference evidence="4" key="1">
    <citation type="submission" date="2019-07" db="EMBL/GenBank/DDBJ databases">
        <authorList>
            <person name="De-Chao Zhang Q."/>
        </authorList>
    </citation>
    <scope>NUCLEOTIDE SEQUENCE</scope>
    <source>
        <strain evidence="4">TP-CH-4</strain>
    </source>
</reference>
<evidence type="ECO:0000256" key="2">
    <source>
        <dbReference type="ARBA" id="ARBA00023239"/>
    </source>
</evidence>
<dbReference type="EMBL" id="VIKU02000002">
    <property type="protein sequence ID" value="NHF59517.1"/>
    <property type="molecule type" value="Genomic_DNA"/>
</dbReference>
<keyword evidence="2" id="KW-0456">Lyase</keyword>
<dbReference type="InterPro" id="IPR007392">
    <property type="entry name" value="GD_AH_second"/>
</dbReference>
<evidence type="ECO:0000313" key="5">
    <source>
        <dbReference type="Proteomes" id="UP000707206"/>
    </source>
</evidence>
<dbReference type="SMART" id="SM00858">
    <property type="entry name" value="SAF"/>
    <property type="match status" value="1"/>
</dbReference>
<dbReference type="Gene3D" id="2.30.130.110">
    <property type="match status" value="1"/>
</dbReference>
<evidence type="ECO:0000313" key="4">
    <source>
        <dbReference type="EMBL" id="NHF59517.1"/>
    </source>
</evidence>
<dbReference type="RefSeq" id="WP_152574018.1">
    <property type="nucleotide sequence ID" value="NZ_VIKU02000002.1"/>
</dbReference>
<gene>
    <name evidence="4" type="ORF">FK220_009205</name>
</gene>
<keyword evidence="5" id="KW-1185">Reference proteome</keyword>
<dbReference type="Proteomes" id="UP000707206">
    <property type="component" value="Unassembled WGS sequence"/>
</dbReference>
<proteinExistence type="inferred from homology"/>
<organism evidence="4 5">
    <name type="scientific">Pelagihabitans pacificus</name>
    <dbReference type="NCBI Taxonomy" id="2696054"/>
    <lineage>
        <taxon>Bacteria</taxon>
        <taxon>Pseudomonadati</taxon>
        <taxon>Bacteroidota</taxon>
        <taxon>Flavobacteriia</taxon>
        <taxon>Flavobacteriales</taxon>
        <taxon>Flavobacteriaceae</taxon>
        <taxon>Pelagihabitans</taxon>
    </lineage>
</organism>
<protein>
    <submittedName>
        <fullName evidence="4">Altronate dehydratase</fullName>
    </submittedName>
</protein>
<dbReference type="Pfam" id="PF20629">
    <property type="entry name" value="GD_AH_C"/>
    <property type="match status" value="1"/>
</dbReference>
<evidence type="ECO:0000259" key="3">
    <source>
        <dbReference type="SMART" id="SM00858"/>
    </source>
</evidence>
<dbReference type="AlphaFoldDB" id="A0A967AXQ0"/>
<dbReference type="InterPro" id="IPR013974">
    <property type="entry name" value="SAF"/>
</dbReference>
<dbReference type="PANTHER" id="PTHR30536">
    <property type="entry name" value="ALTRONATE/GALACTARATE DEHYDRATASE"/>
    <property type="match status" value="1"/>
</dbReference>
<dbReference type="PANTHER" id="PTHR30536:SF5">
    <property type="entry name" value="ALTRONATE DEHYDRATASE"/>
    <property type="match status" value="1"/>
</dbReference>
<comment type="similarity">
    <text evidence="1">Belongs to the UxaA family.</text>
</comment>
<feature type="domain" description="SAF" evidence="3">
    <location>
        <begin position="12"/>
        <end position="83"/>
    </location>
</feature>
<dbReference type="CDD" id="cd11613">
    <property type="entry name" value="SAF_AH_GD"/>
    <property type="match status" value="1"/>
</dbReference>
<dbReference type="Pfam" id="PF04295">
    <property type="entry name" value="GD_AH_second"/>
    <property type="match status" value="1"/>
</dbReference>
<dbReference type="InterPro" id="IPR048332">
    <property type="entry name" value="GD_AH_C"/>
</dbReference>
<dbReference type="GO" id="GO:0016829">
    <property type="term" value="F:lyase activity"/>
    <property type="evidence" value="ECO:0007669"/>
    <property type="project" value="UniProtKB-KW"/>
</dbReference>
<dbReference type="InterPro" id="IPR044144">
    <property type="entry name" value="SAF_UxaA/GarD"/>
</dbReference>